<evidence type="ECO:0000256" key="2">
    <source>
        <dbReference type="ARBA" id="ARBA00023203"/>
    </source>
</evidence>
<accession>A0A813LZQ0</accession>
<dbReference type="SMART" id="SM00033">
    <property type="entry name" value="CH"/>
    <property type="match status" value="1"/>
</dbReference>
<dbReference type="PROSITE" id="PS00019">
    <property type="entry name" value="ACTININ_1"/>
    <property type="match status" value="1"/>
</dbReference>
<organism evidence="4 5">
    <name type="scientific">Brachionus calyciflorus</name>
    <dbReference type="NCBI Taxonomy" id="104777"/>
    <lineage>
        <taxon>Eukaryota</taxon>
        <taxon>Metazoa</taxon>
        <taxon>Spiralia</taxon>
        <taxon>Gnathifera</taxon>
        <taxon>Rotifera</taxon>
        <taxon>Eurotatoria</taxon>
        <taxon>Monogononta</taxon>
        <taxon>Pseudotrocha</taxon>
        <taxon>Ploima</taxon>
        <taxon>Brachionidae</taxon>
        <taxon>Brachionus</taxon>
    </lineage>
</organism>
<evidence type="ECO:0000256" key="1">
    <source>
        <dbReference type="ARBA" id="ARBA00022737"/>
    </source>
</evidence>
<dbReference type="AlphaFoldDB" id="A0A813LZQ0"/>
<dbReference type="Gene3D" id="1.10.418.10">
    <property type="entry name" value="Calponin-like domain"/>
    <property type="match status" value="1"/>
</dbReference>
<dbReference type="InterPro" id="IPR036872">
    <property type="entry name" value="CH_dom_sf"/>
</dbReference>
<keyword evidence="5" id="KW-1185">Reference proteome</keyword>
<dbReference type="PANTHER" id="PTHR11915">
    <property type="entry name" value="SPECTRIN/FILAMIN RELATED CYTOSKELETAL PROTEIN"/>
    <property type="match status" value="1"/>
</dbReference>
<dbReference type="GO" id="GO:0003779">
    <property type="term" value="F:actin binding"/>
    <property type="evidence" value="ECO:0007669"/>
    <property type="project" value="UniProtKB-KW"/>
</dbReference>
<protein>
    <recommendedName>
        <fullName evidence="3">Calponin-homology (CH) domain-containing protein</fullName>
    </recommendedName>
</protein>
<dbReference type="InterPro" id="IPR001715">
    <property type="entry name" value="CH_dom"/>
</dbReference>
<evidence type="ECO:0000313" key="5">
    <source>
        <dbReference type="Proteomes" id="UP000663879"/>
    </source>
</evidence>
<keyword evidence="2" id="KW-0009">Actin-binding</keyword>
<dbReference type="Pfam" id="PF00307">
    <property type="entry name" value="CH"/>
    <property type="match status" value="1"/>
</dbReference>
<dbReference type="PROSITE" id="PS50021">
    <property type="entry name" value="CH"/>
    <property type="match status" value="1"/>
</dbReference>
<feature type="domain" description="Calponin-homology (CH)" evidence="3">
    <location>
        <begin position="133"/>
        <end position="236"/>
    </location>
</feature>
<sequence length="238" mass="27725">MSYRSIRFNKSEVNLNRKGSSSNQSRNFNNSISNLKIIKYCKNEQDIPNNFKDDLNDDTTTITTGCCSFSGCIMCLDNQHLLSNSTNFNTTESTNLKFIKYQKQPSDLKLNLNYLKLDSFDRKIFCAQDERDAMQKKTFTKWINKYLNEIGTNINDLYEDLKDGTNLLLLLQILTKKKFTKEKGSSKFHSLQNIQICLDFLKSNKVSIFIYIHLIISKYYSMSKLTLKFESSGYLNKF</sequence>
<proteinExistence type="predicted"/>
<dbReference type="SUPFAM" id="SSF47576">
    <property type="entry name" value="Calponin-homology domain, CH-domain"/>
    <property type="match status" value="1"/>
</dbReference>
<dbReference type="InterPro" id="IPR001589">
    <property type="entry name" value="Actinin_actin-bd_CS"/>
</dbReference>
<dbReference type="EMBL" id="CAJNOC010000076">
    <property type="protein sequence ID" value="CAF0712696.1"/>
    <property type="molecule type" value="Genomic_DNA"/>
</dbReference>
<name>A0A813LZQ0_9BILA</name>
<dbReference type="Proteomes" id="UP000663879">
    <property type="component" value="Unassembled WGS sequence"/>
</dbReference>
<reference evidence="4" key="1">
    <citation type="submission" date="2021-02" db="EMBL/GenBank/DDBJ databases">
        <authorList>
            <person name="Nowell W R."/>
        </authorList>
    </citation>
    <scope>NUCLEOTIDE SEQUENCE</scope>
    <source>
        <strain evidence="4">Ploen Becks lab</strain>
    </source>
</reference>
<gene>
    <name evidence="4" type="ORF">OXX778_LOCUS1250</name>
</gene>
<dbReference type="OrthoDB" id="18740at2759"/>
<evidence type="ECO:0000313" key="4">
    <source>
        <dbReference type="EMBL" id="CAF0712696.1"/>
    </source>
</evidence>
<comment type="caution">
    <text evidence="4">The sequence shown here is derived from an EMBL/GenBank/DDBJ whole genome shotgun (WGS) entry which is preliminary data.</text>
</comment>
<evidence type="ECO:0000259" key="3">
    <source>
        <dbReference type="PROSITE" id="PS50021"/>
    </source>
</evidence>
<keyword evidence="1" id="KW-0677">Repeat</keyword>